<evidence type="ECO:0000313" key="4">
    <source>
        <dbReference type="Proteomes" id="UP001154266"/>
    </source>
</evidence>
<name>A0ABT6GQD2_MYCGU</name>
<dbReference type="RefSeq" id="WP_278221376.1">
    <property type="nucleotide sequence ID" value="NZ_JAKZMO010000009.1"/>
</dbReference>
<comment type="caution">
    <text evidence="3">The sequence shown here is derived from an EMBL/GenBank/DDBJ whole genome shotgun (WGS) entry which is preliminary data.</text>
</comment>
<dbReference type="Proteomes" id="UP001154266">
    <property type="component" value="Unassembled WGS sequence"/>
</dbReference>
<keyword evidence="2" id="KW-1133">Transmembrane helix</keyword>
<feature type="compositionally biased region" description="Low complexity" evidence="1">
    <location>
        <begin position="17"/>
        <end position="31"/>
    </location>
</feature>
<gene>
    <name evidence="3" type="ORF">MNO81_13110</name>
</gene>
<keyword evidence="4" id="KW-1185">Reference proteome</keyword>
<evidence type="ECO:0000256" key="2">
    <source>
        <dbReference type="SAM" id="Phobius"/>
    </source>
</evidence>
<evidence type="ECO:0000256" key="1">
    <source>
        <dbReference type="SAM" id="MobiDB-lite"/>
    </source>
</evidence>
<sequence length="388" mass="38528">MTDAVVNKVTTVGADATTTSVTNGTGPTSTVQAQTNTSTKTEEDPDRLTIAVLDLDEVGITPGAIVQGLMQALTPSGVAHSPSSGSDSAAESAEMTENDEYAAATTGAEEKKTFAIGLTDRELDPISNAVAVPVSNAIVTLARGLGQGMFTLAQVPTSDTPLLDVIEGLSLMAGGVVGAIVEVAKVPGNLVTLLGVDPGDVQPPLIGASGTVMTTVVTPVDVPLLGPVSQAQLPVATVGAPLFGPAIRAANPGSAPATGLKNDLTLSGLAPVPSGVNPATKSFLDHVVSSVLVPASLTALAAIAVPGLGGLLIVCAAGIRVGYRQAKASLALRASGIARFAGPGPMGVVRSGSLIALHTRGARRDAAHTTPAVRATAATGPRLFESVA</sequence>
<feature type="compositionally biased region" description="Low complexity" evidence="1">
    <location>
        <begin position="75"/>
        <end position="93"/>
    </location>
</feature>
<protein>
    <submittedName>
        <fullName evidence="3">Uncharacterized protein</fullName>
    </submittedName>
</protein>
<feature type="transmembrane region" description="Helical" evidence="2">
    <location>
        <begin position="299"/>
        <end position="323"/>
    </location>
</feature>
<evidence type="ECO:0000313" key="3">
    <source>
        <dbReference type="EMBL" id="MDG5483731.1"/>
    </source>
</evidence>
<organism evidence="3 4">
    <name type="scientific">Mycolicibacterium gadium</name>
    <name type="common">Mycobacterium gadium</name>
    <dbReference type="NCBI Taxonomy" id="1794"/>
    <lineage>
        <taxon>Bacteria</taxon>
        <taxon>Bacillati</taxon>
        <taxon>Actinomycetota</taxon>
        <taxon>Actinomycetes</taxon>
        <taxon>Mycobacteriales</taxon>
        <taxon>Mycobacteriaceae</taxon>
        <taxon>Mycolicibacterium</taxon>
    </lineage>
</organism>
<keyword evidence="2" id="KW-0472">Membrane</keyword>
<dbReference type="EMBL" id="JAKZMO010000009">
    <property type="protein sequence ID" value="MDG5483731.1"/>
    <property type="molecule type" value="Genomic_DNA"/>
</dbReference>
<feature type="region of interest" description="Disordered" evidence="1">
    <location>
        <begin position="75"/>
        <end position="106"/>
    </location>
</feature>
<keyword evidence="2" id="KW-0812">Transmembrane</keyword>
<feature type="region of interest" description="Disordered" evidence="1">
    <location>
        <begin position="17"/>
        <end position="44"/>
    </location>
</feature>
<reference evidence="3" key="1">
    <citation type="journal article" date="2023" name="Environ. Microbiol.">
        <title>The 2-methylpropene degradation pathway in Mycobacteriaceae family strains.</title>
        <authorList>
            <person name="Helbich S."/>
            <person name="Barrantes I."/>
            <person name="Dos Anjos Borges L.G."/>
            <person name="Pieper D.H."/>
            <person name="Vainshtein Y."/>
            <person name="Sohn K."/>
            <person name="Engesser K.H."/>
        </authorList>
    </citation>
    <scope>NUCLEOTIDE SEQUENCE</scope>
    <source>
        <strain evidence="3">IBE100</strain>
    </source>
</reference>
<proteinExistence type="predicted"/>
<accession>A0ABT6GQD2</accession>